<dbReference type="InterPro" id="IPR018488">
    <property type="entry name" value="cNMP-bd_CS"/>
</dbReference>
<dbReference type="AlphaFoldDB" id="A0A7G1G870"/>
<dbReference type="Pfam" id="PF00027">
    <property type="entry name" value="cNMP_binding"/>
    <property type="match status" value="1"/>
</dbReference>
<name>A0A7G1G870_9BACT</name>
<dbReference type="EMBL" id="AP018712">
    <property type="protein sequence ID" value="BBE31596.1"/>
    <property type="molecule type" value="Genomic_DNA"/>
</dbReference>
<dbReference type="InterPro" id="IPR000595">
    <property type="entry name" value="cNMP-bd_dom"/>
</dbReference>
<dbReference type="PROSITE" id="PS50042">
    <property type="entry name" value="CNMP_BINDING_3"/>
    <property type="match status" value="1"/>
</dbReference>
<evidence type="ECO:0000259" key="1">
    <source>
        <dbReference type="PROSITE" id="PS50042"/>
    </source>
</evidence>
<dbReference type="Proteomes" id="UP000516361">
    <property type="component" value="Chromosome"/>
</dbReference>
<dbReference type="InParanoid" id="A0A7G1G870"/>
<proteinExistence type="predicted"/>
<dbReference type="PROSITE" id="PS00888">
    <property type="entry name" value="CNMP_BINDING_1"/>
    <property type="match status" value="1"/>
</dbReference>
<dbReference type="KEGG" id="ocy:OSSY52_17370"/>
<evidence type="ECO:0000313" key="3">
    <source>
        <dbReference type="Proteomes" id="UP000516361"/>
    </source>
</evidence>
<dbReference type="PRINTS" id="PR00103">
    <property type="entry name" value="CAMPKINASE"/>
</dbReference>
<dbReference type="SUPFAM" id="SSF51206">
    <property type="entry name" value="cAMP-binding domain-like"/>
    <property type="match status" value="1"/>
</dbReference>
<accession>A0A7G1G870</accession>
<dbReference type="PANTHER" id="PTHR11635">
    <property type="entry name" value="CAMP-DEPENDENT PROTEIN KINASE REGULATORY CHAIN"/>
    <property type="match status" value="1"/>
</dbReference>
<dbReference type="GO" id="GO:0005829">
    <property type="term" value="C:cytosol"/>
    <property type="evidence" value="ECO:0007669"/>
    <property type="project" value="TreeGrafter"/>
</dbReference>
<gene>
    <name evidence="2" type="ORF">OSSY52_17370</name>
</gene>
<dbReference type="RefSeq" id="WP_190614226.1">
    <property type="nucleotide sequence ID" value="NZ_AP018712.1"/>
</dbReference>
<dbReference type="CDD" id="cd00038">
    <property type="entry name" value="CAP_ED"/>
    <property type="match status" value="1"/>
</dbReference>
<organism evidence="2 3">
    <name type="scientific">Tepiditoga spiralis</name>
    <dbReference type="NCBI Taxonomy" id="2108365"/>
    <lineage>
        <taxon>Bacteria</taxon>
        <taxon>Thermotogati</taxon>
        <taxon>Thermotogota</taxon>
        <taxon>Thermotogae</taxon>
        <taxon>Petrotogales</taxon>
        <taxon>Petrotogaceae</taxon>
        <taxon>Tepiditoga</taxon>
    </lineage>
</organism>
<dbReference type="InterPro" id="IPR014710">
    <property type="entry name" value="RmlC-like_jellyroll"/>
</dbReference>
<dbReference type="InterPro" id="IPR050503">
    <property type="entry name" value="cAMP-dep_PK_reg_su-like"/>
</dbReference>
<dbReference type="PANTHER" id="PTHR11635:SF152">
    <property type="entry name" value="CAMP-DEPENDENT PROTEIN KINASE TYPE I REGULATORY SUBUNIT-RELATED"/>
    <property type="match status" value="1"/>
</dbReference>
<keyword evidence="3" id="KW-1185">Reference proteome</keyword>
<protein>
    <recommendedName>
        <fullName evidence="1">Cyclic nucleotide-binding domain-containing protein</fullName>
    </recommendedName>
</protein>
<dbReference type="GO" id="GO:0005952">
    <property type="term" value="C:cAMP-dependent protein kinase complex"/>
    <property type="evidence" value="ECO:0007669"/>
    <property type="project" value="InterPro"/>
</dbReference>
<reference evidence="2 3" key="1">
    <citation type="submission" date="2018-06" db="EMBL/GenBank/DDBJ databases">
        <title>Genome sequencing of Oceanotoga sp. sy52.</title>
        <authorList>
            <person name="Mori K."/>
        </authorList>
    </citation>
    <scope>NUCLEOTIDE SEQUENCE [LARGE SCALE GENOMIC DNA]</scope>
    <source>
        <strain evidence="3">sy52</strain>
    </source>
</reference>
<evidence type="ECO:0000313" key="2">
    <source>
        <dbReference type="EMBL" id="BBE31596.1"/>
    </source>
</evidence>
<sequence>MKDKDIDFLKNISIFNDLREDEIKKIISILKIIKYKTGEIIINEGEIGDTMFVFKEGKVQISHQITLKLGSSWGEAEKSMAILDGSTIGFFGEMSLLTGAPRSATIKAITDCTLYKIEKNDFERFAKRNPIIAYSIMEKIAKVLSNRIVGMNDNILKLTTALSIALSKRKK</sequence>
<feature type="domain" description="Cyclic nucleotide-binding" evidence="1">
    <location>
        <begin position="14"/>
        <end position="143"/>
    </location>
</feature>
<dbReference type="InterPro" id="IPR018490">
    <property type="entry name" value="cNMP-bd_dom_sf"/>
</dbReference>
<dbReference type="Gene3D" id="2.60.120.10">
    <property type="entry name" value="Jelly Rolls"/>
    <property type="match status" value="1"/>
</dbReference>
<dbReference type="SMART" id="SM00100">
    <property type="entry name" value="cNMP"/>
    <property type="match status" value="1"/>
</dbReference>
<dbReference type="PROSITE" id="PS00889">
    <property type="entry name" value="CNMP_BINDING_2"/>
    <property type="match status" value="1"/>
</dbReference>